<dbReference type="AlphaFoldDB" id="A0A3S3N232"/>
<accession>A0A3S3N232</accession>
<organism evidence="5 6">
    <name type="scientific">Cinnamomum micranthum f. kanehirae</name>
    <dbReference type="NCBI Taxonomy" id="337451"/>
    <lineage>
        <taxon>Eukaryota</taxon>
        <taxon>Viridiplantae</taxon>
        <taxon>Streptophyta</taxon>
        <taxon>Embryophyta</taxon>
        <taxon>Tracheophyta</taxon>
        <taxon>Spermatophyta</taxon>
        <taxon>Magnoliopsida</taxon>
        <taxon>Magnoliidae</taxon>
        <taxon>Laurales</taxon>
        <taxon>Lauraceae</taxon>
        <taxon>Cinnamomum</taxon>
    </lineage>
</organism>
<dbReference type="Pfam" id="PF01095">
    <property type="entry name" value="Pectinesterase"/>
    <property type="match status" value="1"/>
</dbReference>
<evidence type="ECO:0000313" key="5">
    <source>
        <dbReference type="EMBL" id="RWR90827.1"/>
    </source>
</evidence>
<dbReference type="InterPro" id="IPR012334">
    <property type="entry name" value="Pectin_lyas_fold"/>
</dbReference>
<name>A0A3S3N232_9MAGN</name>
<feature type="domain" description="Pectinesterase catalytic" evidence="4">
    <location>
        <begin position="42"/>
        <end position="128"/>
    </location>
</feature>
<dbReference type="EMBL" id="QPKB01000008">
    <property type="protein sequence ID" value="RWR90827.1"/>
    <property type="molecule type" value="Genomic_DNA"/>
</dbReference>
<dbReference type="UniPathway" id="UPA00545">
    <property type="reaction ID" value="UER00823"/>
</dbReference>
<dbReference type="InterPro" id="IPR011050">
    <property type="entry name" value="Pectin_lyase_fold/virulence"/>
</dbReference>
<comment type="pathway">
    <text evidence="1">Glycan metabolism; pectin degradation; 2-dehydro-3-deoxy-D-gluconate from pectin: step 1/5.</text>
</comment>
<evidence type="ECO:0000313" key="6">
    <source>
        <dbReference type="Proteomes" id="UP000283530"/>
    </source>
</evidence>
<dbReference type="STRING" id="337451.A0A3S3N232"/>
<keyword evidence="6" id="KW-1185">Reference proteome</keyword>
<gene>
    <name evidence="5" type="ORF">CKAN_01994600</name>
</gene>
<comment type="caution">
    <text evidence="5">The sequence shown here is derived from an EMBL/GenBank/DDBJ whole genome shotgun (WGS) entry which is preliminary data.</text>
</comment>
<sequence>MQAYQRFTIVALKAFKTHCVPHLGPNSIGILTFKEQLISFLAAVFQTCNIYIRLPLQGQSNVITTHGPGAANVGTGYSIQHCEISASPYFASGGGSTKTYLGRPWGLYSRTVYMQSIMDALVDPSRWLVLICLPGMTQLIKAHCIMENTITWGLHRNWIRDWDGTAIMHI</sequence>
<evidence type="ECO:0000256" key="1">
    <source>
        <dbReference type="ARBA" id="ARBA00005184"/>
    </source>
</evidence>
<keyword evidence="2" id="KW-0378">Hydrolase</keyword>
<protein>
    <submittedName>
        <fullName evidence="5">Putative pectinesterase/pectinesterase inhibitor 41</fullName>
    </submittedName>
</protein>
<dbReference type="OrthoDB" id="2019149at2759"/>
<keyword evidence="3" id="KW-0063">Aspartyl esterase</keyword>
<dbReference type="GO" id="GO:0042545">
    <property type="term" value="P:cell wall modification"/>
    <property type="evidence" value="ECO:0007669"/>
    <property type="project" value="InterPro"/>
</dbReference>
<dbReference type="GO" id="GO:0030599">
    <property type="term" value="F:pectinesterase activity"/>
    <property type="evidence" value="ECO:0007669"/>
    <property type="project" value="InterPro"/>
</dbReference>
<evidence type="ECO:0000256" key="3">
    <source>
        <dbReference type="ARBA" id="ARBA00023085"/>
    </source>
</evidence>
<dbReference type="Proteomes" id="UP000283530">
    <property type="component" value="Unassembled WGS sequence"/>
</dbReference>
<proteinExistence type="predicted"/>
<dbReference type="InterPro" id="IPR000070">
    <property type="entry name" value="Pectinesterase_cat"/>
</dbReference>
<dbReference type="SUPFAM" id="SSF51126">
    <property type="entry name" value="Pectin lyase-like"/>
    <property type="match status" value="1"/>
</dbReference>
<dbReference type="GO" id="GO:0045490">
    <property type="term" value="P:pectin catabolic process"/>
    <property type="evidence" value="ECO:0007669"/>
    <property type="project" value="UniProtKB-UniPathway"/>
</dbReference>
<dbReference type="Gene3D" id="2.160.20.10">
    <property type="entry name" value="Single-stranded right-handed beta-helix, Pectin lyase-like"/>
    <property type="match status" value="1"/>
</dbReference>
<dbReference type="PANTHER" id="PTHR31707">
    <property type="entry name" value="PECTINESTERASE"/>
    <property type="match status" value="1"/>
</dbReference>
<reference evidence="5 6" key="1">
    <citation type="journal article" date="2019" name="Nat. Plants">
        <title>Stout camphor tree genome fills gaps in understanding of flowering plant genome evolution.</title>
        <authorList>
            <person name="Chaw S.M."/>
            <person name="Liu Y.C."/>
            <person name="Wu Y.W."/>
            <person name="Wang H.Y."/>
            <person name="Lin C.I."/>
            <person name="Wu C.S."/>
            <person name="Ke H.M."/>
            <person name="Chang L.Y."/>
            <person name="Hsu C.Y."/>
            <person name="Yang H.T."/>
            <person name="Sudianto E."/>
            <person name="Hsu M.H."/>
            <person name="Wu K.P."/>
            <person name="Wang L.N."/>
            <person name="Leebens-Mack J.H."/>
            <person name="Tsai I.J."/>
        </authorList>
    </citation>
    <scope>NUCLEOTIDE SEQUENCE [LARGE SCALE GENOMIC DNA]</scope>
    <source>
        <strain evidence="6">cv. Chaw 1501</strain>
        <tissue evidence="5">Young leaves</tissue>
    </source>
</reference>
<evidence type="ECO:0000259" key="4">
    <source>
        <dbReference type="Pfam" id="PF01095"/>
    </source>
</evidence>
<evidence type="ECO:0000256" key="2">
    <source>
        <dbReference type="ARBA" id="ARBA00022801"/>
    </source>
</evidence>